<dbReference type="Proteomes" id="UP000280696">
    <property type="component" value="Unassembled WGS sequence"/>
</dbReference>
<evidence type="ECO:0000313" key="1">
    <source>
        <dbReference type="EMBL" id="RKI88661.1"/>
    </source>
</evidence>
<dbReference type="RefSeq" id="WP_120471882.1">
    <property type="nucleotide sequence ID" value="NZ_RAYQ01000026.1"/>
</dbReference>
<protein>
    <submittedName>
        <fullName evidence="1">Uncharacterized protein</fullName>
    </submittedName>
</protein>
<dbReference type="InterPro" id="IPR036291">
    <property type="entry name" value="NAD(P)-bd_dom_sf"/>
</dbReference>
<reference evidence="1 2" key="1">
    <citation type="submission" date="2018-09" db="EMBL/GenBank/DDBJ databases">
        <title>Murine metabolic-syndrome-specific gut microbial biobank.</title>
        <authorList>
            <person name="Liu C."/>
        </authorList>
    </citation>
    <scope>NUCLEOTIDE SEQUENCE [LARGE SCALE GENOMIC DNA]</scope>
    <source>
        <strain evidence="1 2">0.1xD8-82</strain>
    </source>
</reference>
<gene>
    <name evidence="1" type="ORF">D7V94_18970</name>
</gene>
<proteinExistence type="predicted"/>
<comment type="caution">
    <text evidence="1">The sequence shown here is derived from an EMBL/GenBank/DDBJ whole genome shotgun (WGS) entry which is preliminary data.</text>
</comment>
<dbReference type="EMBL" id="RAYQ01000026">
    <property type="protein sequence ID" value="RKI88661.1"/>
    <property type="molecule type" value="Genomic_DNA"/>
</dbReference>
<organism evidence="1 2">
    <name type="scientific">Parablautia intestinalis</name>
    <dbReference type="NCBI Taxonomy" id="2320100"/>
    <lineage>
        <taxon>Bacteria</taxon>
        <taxon>Bacillati</taxon>
        <taxon>Bacillota</taxon>
        <taxon>Clostridia</taxon>
        <taxon>Lachnospirales</taxon>
        <taxon>Lachnospiraceae</taxon>
        <taxon>Parablautia</taxon>
    </lineage>
</organism>
<dbReference type="AlphaFoldDB" id="A0A3A9AMH6"/>
<evidence type="ECO:0000313" key="2">
    <source>
        <dbReference type="Proteomes" id="UP000280696"/>
    </source>
</evidence>
<sequence>MFKITIFICIGVIILSVSSYINLIKTDRELDKAIILSRKHFSMFYIMNNWLQAKQQGKYMDIYLKKRGFQKVAIYGMHYIGERLYYELENTEIKVVYGIDKNKDISNCPLTIYSPDDKLPIADVIIVTTPLYHYSVKRALREVLNVPIISISEAIEGMERDIDNID</sequence>
<dbReference type="OrthoDB" id="2059500at2"/>
<accession>A0A3A9AMH6</accession>
<keyword evidence="2" id="KW-1185">Reference proteome</keyword>
<dbReference type="SUPFAM" id="SSF51735">
    <property type="entry name" value="NAD(P)-binding Rossmann-fold domains"/>
    <property type="match status" value="1"/>
</dbReference>
<name>A0A3A9AMH6_9FIRM</name>